<proteinExistence type="predicted"/>
<dbReference type="SUPFAM" id="SSF52833">
    <property type="entry name" value="Thioredoxin-like"/>
    <property type="match status" value="1"/>
</dbReference>
<dbReference type="PROSITE" id="PS51272">
    <property type="entry name" value="SLH"/>
    <property type="match status" value="3"/>
</dbReference>
<dbReference type="EMBL" id="JAPDIA010000007">
    <property type="protein sequence ID" value="MDG0811851.1"/>
    <property type="molecule type" value="Genomic_DNA"/>
</dbReference>
<dbReference type="Pfam" id="PF00395">
    <property type="entry name" value="SLH"/>
    <property type="match status" value="3"/>
</dbReference>
<evidence type="ECO:0000313" key="3">
    <source>
        <dbReference type="EMBL" id="MDG0811851.1"/>
    </source>
</evidence>
<dbReference type="AlphaFoldDB" id="A0A9X4KVB9"/>
<organism evidence="3 4">
    <name type="scientific">Cohnella rhizosphaerae</name>
    <dbReference type="NCBI Taxonomy" id="1457232"/>
    <lineage>
        <taxon>Bacteria</taxon>
        <taxon>Bacillati</taxon>
        <taxon>Bacillota</taxon>
        <taxon>Bacilli</taxon>
        <taxon>Bacillales</taxon>
        <taxon>Paenibacillaceae</taxon>
        <taxon>Cohnella</taxon>
    </lineage>
</organism>
<accession>A0A9X4KVB9</accession>
<dbReference type="Gene3D" id="3.40.30.10">
    <property type="entry name" value="Glutaredoxin"/>
    <property type="match status" value="1"/>
</dbReference>
<keyword evidence="1" id="KW-0732">Signal</keyword>
<protein>
    <submittedName>
        <fullName evidence="3">S-layer homology domain-containing protein</fullName>
    </submittedName>
</protein>
<evidence type="ECO:0000256" key="1">
    <source>
        <dbReference type="SAM" id="SignalP"/>
    </source>
</evidence>
<feature type="signal peptide" evidence="1">
    <location>
        <begin position="1"/>
        <end position="28"/>
    </location>
</feature>
<evidence type="ECO:0000313" key="4">
    <source>
        <dbReference type="Proteomes" id="UP001153404"/>
    </source>
</evidence>
<name>A0A9X4KVB9_9BACL</name>
<feature type="chain" id="PRO_5040880866" evidence="1">
    <location>
        <begin position="29"/>
        <end position="1200"/>
    </location>
</feature>
<feature type="domain" description="SLH" evidence="2">
    <location>
        <begin position="1083"/>
        <end position="1141"/>
    </location>
</feature>
<gene>
    <name evidence="3" type="ORF">OMP40_22615</name>
</gene>
<feature type="domain" description="SLH" evidence="2">
    <location>
        <begin position="1019"/>
        <end position="1082"/>
    </location>
</feature>
<dbReference type="InterPro" id="IPR036249">
    <property type="entry name" value="Thioredoxin-like_sf"/>
</dbReference>
<dbReference type="Proteomes" id="UP001153404">
    <property type="component" value="Unassembled WGS sequence"/>
</dbReference>
<sequence length="1200" mass="126247">MKFKLRAQRIMALLLAVFVAIPALAAHAAEQAPEGVVASSGSNAGHYDYFSDVYPSLKNESHVFQTTTYEDIAQIFKTPGTYAVVFGGAANPSTQAQIAYINQVAKEKGIAKVYNFDTRLDGKDDLDIANSANAFAYKYTDLINTFLSTAPDAANVQNQTYVFVYNKDRDGSPVIAGYKSAAVAADFTSNGGADQAKIDAYKAHIRSVFGEASDYSTISAYDLIAPGFIHNGPFYAPNAAPIFDPSDKELVLEHVTYDQLIGILGSEGDYVLLFGGSWCPNTQAAVKYINEYAKKYGVKKVYFFDPRIDAGLNLQLPDANYHDNDKLMIRDSKNAYAYLYVDLAKQYLTNLRAEYETRAANNIYYTNGDGAKVEAIRLQVPYFFTYNKDNKDADGNAAPILGHIELMYNWKDTVLKDQDPTKSYQNYIEALNSVLSRTESLPTGLVGVEPSQFGGTDGRIDGVEGKALEYKKASDTEYTAVTGSSIWRLAPGEYDVRYSSIFGAQKKNSTTKSYDKIAYKPGQAVRVTVPENTTPLQLAAPQGLKGIATTVSGNVYGGQITGILDGQEYKKVGADAYTAATVPSITGLVYGDYLVRNKAKDGINASPDTLVTVPKFGEQSAPAGLEGVAPSGPNVKDGQITGITEGLEYKDASVADAVYGKIEGNGASGILTGLAPGTYTLRYAATDKLAVGPSVDVVVPTKQAQDAPTGLEGVAPTSAANDDGQITGVTADLEYKAHGATAYTPVTGSAITGLAAGKYHVRVAAKPGFYASADVEVEVPAYVAPYIPPYTATPTPTPTAPPEGTGTDDDKTVVAVKLDAQFDASTGLTSATVKASQVTALLDGAKKAEAEGKPAVIALNIEAGADTKSGLLTLPRDVLKSLAGTTKADVKINYAGFGSITFDAKAFASIGAAEGTADIGIQITKSELTEEGKQALGDRPVYDLTVTAGDANVSAFGGGKVNVSLPYALKSGESANAIVVYYVNETTGELETVRGKFDAAAGEVGFTTTHFSQYIVGYNPVSFADVAASSWYGDAVGFLAARGITTGTDAEHYSPGATVSRGQFLTLLFKAYGIAPEAGAADNFADAGDTYYTGYLAAAKRLGIATGAGGKFAPNSEISRQELFTLLYRTLNVLGELPTAKSGATVTGFADADAIAGYAQDAFKALVESGVVAGSGGKLDPAGVSTRAQVAQALYNLLAK</sequence>
<keyword evidence="4" id="KW-1185">Reference proteome</keyword>
<dbReference type="RefSeq" id="WP_277534707.1">
    <property type="nucleotide sequence ID" value="NZ_JAPDIA010000007.1"/>
</dbReference>
<reference evidence="3" key="1">
    <citation type="submission" date="2022-10" db="EMBL/GenBank/DDBJ databases">
        <title>Comparative genomic analysis of Cohnella hashimotonis sp. nov., isolated from the International Space Station.</title>
        <authorList>
            <person name="Simpson A."/>
            <person name="Venkateswaran K."/>
        </authorList>
    </citation>
    <scope>NUCLEOTIDE SEQUENCE</scope>
    <source>
        <strain evidence="3">DSM 28161</strain>
    </source>
</reference>
<evidence type="ECO:0000259" key="2">
    <source>
        <dbReference type="PROSITE" id="PS51272"/>
    </source>
</evidence>
<feature type="domain" description="SLH" evidence="2">
    <location>
        <begin position="1146"/>
        <end position="1200"/>
    </location>
</feature>
<comment type="caution">
    <text evidence="3">The sequence shown here is derived from an EMBL/GenBank/DDBJ whole genome shotgun (WGS) entry which is preliminary data.</text>
</comment>
<dbReference type="InterPro" id="IPR001119">
    <property type="entry name" value="SLH_dom"/>
</dbReference>